<dbReference type="InterPro" id="IPR027304">
    <property type="entry name" value="Trigger_fact/SurA_dom_sf"/>
</dbReference>
<gene>
    <name evidence="9" type="ORF">LZC94_40270</name>
</gene>
<reference evidence="9 10" key="1">
    <citation type="submission" date="2021-12" db="EMBL/GenBank/DDBJ databases">
        <title>Discovery of the Pendulisporaceae a myxobacterial family with distinct sporulation behavior and unique specialized metabolism.</title>
        <authorList>
            <person name="Garcia R."/>
            <person name="Popoff A."/>
            <person name="Bader C.D."/>
            <person name="Loehr J."/>
            <person name="Walesch S."/>
            <person name="Walt C."/>
            <person name="Boldt J."/>
            <person name="Bunk B."/>
            <person name="Haeckl F.J.F.P.J."/>
            <person name="Gunesch A.P."/>
            <person name="Birkelbach J."/>
            <person name="Nuebel U."/>
            <person name="Pietschmann T."/>
            <person name="Bach T."/>
            <person name="Mueller R."/>
        </authorList>
    </citation>
    <scope>NUCLEOTIDE SEQUENCE [LARGE SCALE GENOMIC DNA]</scope>
    <source>
        <strain evidence="9 10">MSr11954</strain>
    </source>
</reference>
<dbReference type="EMBL" id="CP089984">
    <property type="protein sequence ID" value="WXB14053.1"/>
    <property type="molecule type" value="Genomic_DNA"/>
</dbReference>
<evidence type="ECO:0000256" key="3">
    <source>
        <dbReference type="ARBA" id="ARBA00022729"/>
    </source>
</evidence>
<dbReference type="PANTHER" id="PTHR47245:SF1">
    <property type="entry name" value="FOLDASE PROTEIN PRSA"/>
    <property type="match status" value="1"/>
</dbReference>
<evidence type="ECO:0000313" key="10">
    <source>
        <dbReference type="Proteomes" id="UP001370348"/>
    </source>
</evidence>
<evidence type="ECO:0000256" key="7">
    <source>
        <dbReference type="SAM" id="SignalP"/>
    </source>
</evidence>
<keyword evidence="10" id="KW-1185">Reference proteome</keyword>
<dbReference type="EC" id="5.2.1.8" evidence="2"/>
<protein>
    <recommendedName>
        <fullName evidence="2">peptidylprolyl isomerase</fullName>
        <ecNumber evidence="2">5.2.1.8</ecNumber>
    </recommendedName>
</protein>
<dbReference type="Gene3D" id="3.10.50.40">
    <property type="match status" value="1"/>
</dbReference>
<dbReference type="InterPro" id="IPR000297">
    <property type="entry name" value="PPIase_PpiC"/>
</dbReference>
<name>A0ABZ2LW23_9BACT</name>
<comment type="catalytic activity">
    <reaction evidence="1">
        <text>[protein]-peptidylproline (omega=180) = [protein]-peptidylproline (omega=0)</text>
        <dbReference type="Rhea" id="RHEA:16237"/>
        <dbReference type="Rhea" id="RHEA-COMP:10747"/>
        <dbReference type="Rhea" id="RHEA-COMP:10748"/>
        <dbReference type="ChEBI" id="CHEBI:83833"/>
        <dbReference type="ChEBI" id="CHEBI:83834"/>
        <dbReference type="EC" id="5.2.1.8"/>
    </reaction>
</comment>
<evidence type="ECO:0000259" key="8">
    <source>
        <dbReference type="PROSITE" id="PS50198"/>
    </source>
</evidence>
<evidence type="ECO:0000256" key="2">
    <source>
        <dbReference type="ARBA" id="ARBA00013194"/>
    </source>
</evidence>
<dbReference type="GO" id="GO:0016853">
    <property type="term" value="F:isomerase activity"/>
    <property type="evidence" value="ECO:0007669"/>
    <property type="project" value="UniProtKB-KW"/>
</dbReference>
<keyword evidence="4 6" id="KW-0697">Rotamase</keyword>
<dbReference type="RefSeq" id="WP_394823671.1">
    <property type="nucleotide sequence ID" value="NZ_CP089984.1"/>
</dbReference>
<dbReference type="PANTHER" id="PTHR47245">
    <property type="entry name" value="PEPTIDYLPROLYL ISOMERASE"/>
    <property type="match status" value="1"/>
</dbReference>
<dbReference type="InterPro" id="IPR046357">
    <property type="entry name" value="PPIase_dom_sf"/>
</dbReference>
<feature type="signal peptide" evidence="7">
    <location>
        <begin position="1"/>
        <end position="31"/>
    </location>
</feature>
<evidence type="ECO:0000256" key="6">
    <source>
        <dbReference type="PROSITE-ProRule" id="PRU00278"/>
    </source>
</evidence>
<dbReference type="Pfam" id="PF13145">
    <property type="entry name" value="Rotamase_2"/>
    <property type="match status" value="1"/>
</dbReference>
<accession>A0ABZ2LW23</accession>
<proteinExistence type="predicted"/>
<evidence type="ECO:0000256" key="5">
    <source>
        <dbReference type="ARBA" id="ARBA00023235"/>
    </source>
</evidence>
<sequence length="335" mass="36379">MVDKLRRLRGVRGVRAALVALLLVHAPATYAEAPGAKTADAGAGKDGARAAVVARVGARTVTAGELEDRLAAIPAFQLRTWGATQEAVKKAVLEQVIVPELLLDQGAEAGHVERDLDVAQRLVRARAEATVRALRAQVGGPAAVSAEDVKRYFEENRARFEAPERYNLWRILCKTREEALSVLESAKKDGQLAKFQELAEKHSLDKATHLRGGNLGFVDLEGVSNEAGLRVEPGIVKAAMAVKDGEFVPTPVEEAGSWAVIWRRGTSGAVRRTLDELTPQLRDLIAKQRLSDAQTKLLDELRARNVRDLNESLLQGLEIGPKDSAVVPRKRPQSP</sequence>
<evidence type="ECO:0000313" key="9">
    <source>
        <dbReference type="EMBL" id="WXB14053.1"/>
    </source>
</evidence>
<feature type="chain" id="PRO_5045506688" description="peptidylprolyl isomerase" evidence="7">
    <location>
        <begin position="32"/>
        <end position="335"/>
    </location>
</feature>
<dbReference type="SUPFAM" id="SSF109998">
    <property type="entry name" value="Triger factor/SurA peptide-binding domain-like"/>
    <property type="match status" value="1"/>
</dbReference>
<keyword evidence="5 6" id="KW-0413">Isomerase</keyword>
<evidence type="ECO:0000256" key="4">
    <source>
        <dbReference type="ARBA" id="ARBA00023110"/>
    </source>
</evidence>
<organism evidence="9 10">
    <name type="scientific">Pendulispora albinea</name>
    <dbReference type="NCBI Taxonomy" id="2741071"/>
    <lineage>
        <taxon>Bacteria</taxon>
        <taxon>Pseudomonadati</taxon>
        <taxon>Myxococcota</taxon>
        <taxon>Myxococcia</taxon>
        <taxon>Myxococcales</taxon>
        <taxon>Sorangiineae</taxon>
        <taxon>Pendulisporaceae</taxon>
        <taxon>Pendulispora</taxon>
    </lineage>
</organism>
<dbReference type="Proteomes" id="UP001370348">
    <property type="component" value="Chromosome"/>
</dbReference>
<keyword evidence="3 7" id="KW-0732">Signal</keyword>
<dbReference type="SUPFAM" id="SSF54534">
    <property type="entry name" value="FKBP-like"/>
    <property type="match status" value="1"/>
</dbReference>
<dbReference type="InterPro" id="IPR050245">
    <property type="entry name" value="PrsA_foldase"/>
</dbReference>
<feature type="domain" description="PpiC" evidence="8">
    <location>
        <begin position="163"/>
        <end position="265"/>
    </location>
</feature>
<dbReference type="PROSITE" id="PS50198">
    <property type="entry name" value="PPIC_PPIASE_2"/>
    <property type="match status" value="1"/>
</dbReference>
<evidence type="ECO:0000256" key="1">
    <source>
        <dbReference type="ARBA" id="ARBA00000971"/>
    </source>
</evidence>